<evidence type="ECO:0000259" key="2">
    <source>
        <dbReference type="PROSITE" id="PS50113"/>
    </source>
</evidence>
<dbReference type="InterPro" id="IPR052155">
    <property type="entry name" value="Biofilm_reg_signaling"/>
</dbReference>
<dbReference type="InterPro" id="IPR001610">
    <property type="entry name" value="PAC"/>
</dbReference>
<comment type="caution">
    <text evidence="5">The sequence shown here is derived from an EMBL/GenBank/DDBJ whole genome shotgun (WGS) entry which is preliminary data.</text>
</comment>
<dbReference type="PANTHER" id="PTHR44757">
    <property type="entry name" value="DIGUANYLATE CYCLASE DGCP"/>
    <property type="match status" value="1"/>
</dbReference>
<dbReference type="NCBIfam" id="TIGR00229">
    <property type="entry name" value="sensory_box"/>
    <property type="match status" value="1"/>
</dbReference>
<dbReference type="InterPro" id="IPR035965">
    <property type="entry name" value="PAS-like_dom_sf"/>
</dbReference>
<dbReference type="Pfam" id="PF00990">
    <property type="entry name" value="GGDEF"/>
    <property type="match status" value="1"/>
</dbReference>
<feature type="domain" description="PAS" evidence="1">
    <location>
        <begin position="160"/>
        <end position="230"/>
    </location>
</feature>
<protein>
    <submittedName>
        <fullName evidence="5">PAS domain S-box-containing protein/diguanylate cyclase (GGDEF)-like protein</fullName>
    </submittedName>
</protein>
<feature type="domain" description="PAC" evidence="2">
    <location>
        <begin position="234"/>
        <end position="286"/>
    </location>
</feature>
<dbReference type="InterPro" id="IPR000700">
    <property type="entry name" value="PAS-assoc_C"/>
</dbReference>
<accession>A0A2T0TE82</accession>
<dbReference type="SMART" id="SM00091">
    <property type="entry name" value="PAS"/>
    <property type="match status" value="1"/>
</dbReference>
<evidence type="ECO:0000313" key="6">
    <source>
        <dbReference type="Proteomes" id="UP000239494"/>
    </source>
</evidence>
<evidence type="ECO:0000259" key="3">
    <source>
        <dbReference type="PROSITE" id="PS50883"/>
    </source>
</evidence>
<dbReference type="RefSeq" id="WP_106187467.1">
    <property type="nucleotide sequence ID" value="NZ_PVTF01000003.1"/>
</dbReference>
<dbReference type="PROSITE" id="PS50113">
    <property type="entry name" value="PAC"/>
    <property type="match status" value="1"/>
</dbReference>
<dbReference type="InterPro" id="IPR029787">
    <property type="entry name" value="Nucleotide_cyclase"/>
</dbReference>
<dbReference type="SMART" id="SM00267">
    <property type="entry name" value="GGDEF"/>
    <property type="match status" value="1"/>
</dbReference>
<dbReference type="Proteomes" id="UP000239494">
    <property type="component" value="Unassembled WGS sequence"/>
</dbReference>
<dbReference type="Gene3D" id="3.30.70.270">
    <property type="match status" value="1"/>
</dbReference>
<keyword evidence="6" id="KW-1185">Reference proteome</keyword>
<dbReference type="PROSITE" id="PS50887">
    <property type="entry name" value="GGDEF"/>
    <property type="match status" value="1"/>
</dbReference>
<dbReference type="Gene3D" id="3.20.20.450">
    <property type="entry name" value="EAL domain"/>
    <property type="match status" value="1"/>
</dbReference>
<dbReference type="Gene3D" id="3.30.450.20">
    <property type="entry name" value="PAS domain"/>
    <property type="match status" value="1"/>
</dbReference>
<dbReference type="EMBL" id="PVTF01000003">
    <property type="protein sequence ID" value="PRY43976.1"/>
    <property type="molecule type" value="Genomic_DNA"/>
</dbReference>
<proteinExistence type="predicted"/>
<evidence type="ECO:0000259" key="1">
    <source>
        <dbReference type="PROSITE" id="PS50112"/>
    </source>
</evidence>
<dbReference type="NCBIfam" id="TIGR00254">
    <property type="entry name" value="GGDEF"/>
    <property type="match status" value="1"/>
</dbReference>
<dbReference type="CDD" id="cd00130">
    <property type="entry name" value="PAS"/>
    <property type="match status" value="1"/>
</dbReference>
<evidence type="ECO:0000313" key="5">
    <source>
        <dbReference type="EMBL" id="PRY43976.1"/>
    </source>
</evidence>
<dbReference type="SUPFAM" id="SSF141868">
    <property type="entry name" value="EAL domain-like"/>
    <property type="match status" value="1"/>
</dbReference>
<dbReference type="InterPro" id="IPR043128">
    <property type="entry name" value="Rev_trsase/Diguanyl_cyclase"/>
</dbReference>
<sequence>MAMVDHSGATPDPGTALDEFPLVREDFAHRWTALISATVLANISRPELEQLLAALTTQLLKAISADPEDPEHARRIGRAMVEHDFIASETLERSVAFVGEHLLTHFHLPASWNGRLMRLLGSLAAGFSDGLRDRTLDQQELSKTAAVIATRRAQQAQHDSETKFRAVFNSSAVSIAVIGLDDHLLDFNEALVGLLRHPAADLRKLTAGSLMHPDDRASLALAVDQLASGEVDHLRGERRMLRHDGEVVEVLLALSLVRTPAGEPAYYVAMIENMNELRALQTQLVRQSLHDVQTGLANRAQYLGWLENAAGSKGPDTIVLAHFDIDGFRVVNDAFGHDVGNRILVEVANHLRAVFDGVGQVARIGPDEFGVLVRDPKDTRSVIVLVENALELLAEPVYVEAHGIAVTASVGVVARRSRGADASELLRCADITLGWAKADGKAQWALYDRERDLRDRDMCVLAASIPGGLELGEFRVDYQPVVRLSDRALVAVEAKLRWDHPDRGVLDPDQFMPLTTSTGMVMRLSRWVLERACEDAGRWYAEFGDAAPLMSVDLIARHCQEPELVAEIGGLLQRTGVPPKLLQFELHETLPAIITDEQADELDILSSRGVRLVLDQLTGGAVTSKRVREIPLHGIKFAGSIVSALAGGANLVDESAATSLIRWSGVLRKPLLADGVHDETVALRLAELGVTFAQGPLFGEAVDAAAIRAVLAG</sequence>
<name>A0A2T0TE82_9PSEU</name>
<dbReference type="InterPro" id="IPR000160">
    <property type="entry name" value="GGDEF_dom"/>
</dbReference>
<dbReference type="CDD" id="cd01949">
    <property type="entry name" value="GGDEF"/>
    <property type="match status" value="1"/>
</dbReference>
<dbReference type="Pfam" id="PF00563">
    <property type="entry name" value="EAL"/>
    <property type="match status" value="1"/>
</dbReference>
<reference evidence="5 6" key="1">
    <citation type="submission" date="2018-03" db="EMBL/GenBank/DDBJ databases">
        <title>Genomic Encyclopedia of Archaeal and Bacterial Type Strains, Phase II (KMG-II): from individual species to whole genera.</title>
        <authorList>
            <person name="Goeker M."/>
        </authorList>
    </citation>
    <scope>NUCLEOTIDE SEQUENCE [LARGE SCALE GENOMIC DNA]</scope>
    <source>
        <strain evidence="5 6">DSM 44720</strain>
    </source>
</reference>
<dbReference type="InterPro" id="IPR013656">
    <property type="entry name" value="PAS_4"/>
</dbReference>
<organism evidence="5 6">
    <name type="scientific">Umezawaea tangerina</name>
    <dbReference type="NCBI Taxonomy" id="84725"/>
    <lineage>
        <taxon>Bacteria</taxon>
        <taxon>Bacillati</taxon>
        <taxon>Actinomycetota</taxon>
        <taxon>Actinomycetes</taxon>
        <taxon>Pseudonocardiales</taxon>
        <taxon>Pseudonocardiaceae</taxon>
        <taxon>Umezawaea</taxon>
    </lineage>
</organism>
<dbReference type="InterPro" id="IPR035919">
    <property type="entry name" value="EAL_sf"/>
</dbReference>
<evidence type="ECO:0000259" key="4">
    <source>
        <dbReference type="PROSITE" id="PS50887"/>
    </source>
</evidence>
<dbReference type="PANTHER" id="PTHR44757:SF2">
    <property type="entry name" value="BIOFILM ARCHITECTURE MAINTENANCE PROTEIN MBAA"/>
    <property type="match status" value="1"/>
</dbReference>
<dbReference type="CDD" id="cd01948">
    <property type="entry name" value="EAL"/>
    <property type="match status" value="1"/>
</dbReference>
<dbReference type="Pfam" id="PF08448">
    <property type="entry name" value="PAS_4"/>
    <property type="match status" value="1"/>
</dbReference>
<dbReference type="SMART" id="SM00086">
    <property type="entry name" value="PAC"/>
    <property type="match status" value="1"/>
</dbReference>
<dbReference type="InterPro" id="IPR000014">
    <property type="entry name" value="PAS"/>
</dbReference>
<feature type="domain" description="EAL" evidence="3">
    <location>
        <begin position="458"/>
        <end position="713"/>
    </location>
</feature>
<dbReference type="SMART" id="SM00052">
    <property type="entry name" value="EAL"/>
    <property type="match status" value="1"/>
</dbReference>
<dbReference type="OrthoDB" id="3646721at2"/>
<dbReference type="SUPFAM" id="SSF55073">
    <property type="entry name" value="Nucleotide cyclase"/>
    <property type="match status" value="1"/>
</dbReference>
<feature type="domain" description="GGDEF" evidence="4">
    <location>
        <begin position="316"/>
        <end position="449"/>
    </location>
</feature>
<dbReference type="PROSITE" id="PS50112">
    <property type="entry name" value="PAS"/>
    <property type="match status" value="1"/>
</dbReference>
<dbReference type="AlphaFoldDB" id="A0A2T0TE82"/>
<gene>
    <name evidence="5" type="ORF">CLV43_103727</name>
</gene>
<dbReference type="InterPro" id="IPR001633">
    <property type="entry name" value="EAL_dom"/>
</dbReference>
<dbReference type="SUPFAM" id="SSF55785">
    <property type="entry name" value="PYP-like sensor domain (PAS domain)"/>
    <property type="match status" value="1"/>
</dbReference>
<dbReference type="PROSITE" id="PS50883">
    <property type="entry name" value="EAL"/>
    <property type="match status" value="1"/>
</dbReference>